<protein>
    <submittedName>
        <fullName evidence="2">Uncharacterized protein</fullName>
    </submittedName>
</protein>
<dbReference type="VEuPathDB" id="FungiDB:HMPREF1544_03676"/>
<accession>S2KAX6</accession>
<feature type="transmembrane region" description="Helical" evidence="1">
    <location>
        <begin position="166"/>
        <end position="185"/>
    </location>
</feature>
<keyword evidence="1" id="KW-0812">Transmembrane</keyword>
<sequence length="1032" mass="118645">MWPNIAGILLEPALAIAPLAYWVIFGLAMLYSYIKSPLYRNLVSYTCLVACVFGTVVSIFSVIVAYGSIIFALFAREKRTKQSNTGKYVVYLGFLWSAVCILAGLATTIIAAIIVNQGLFQETLLERFTQALFFVILMNWGFVAVILLLTMIYFKSLTQRNARGSFLVYAILLVLSVTFFTIFGFAPIELNYRSYDILGYLVIFLVDLPIVVAVFIAFHMGHLWIGDNESTLISNDVHATFNPQTQHNNSIHTNANDSSKLEVPNNLRTDFLYNQQDTNDVRFGALTQSHFLKYPAEKQYKFVEDFLAELFQIYLVEGVKTVNTDLYLVTIRYLVLAREEMYGTESQEHLSKSQFITLFPMGLLRDEKFIYDIVRPLLIEASWISYTDPKSKLLFLDQLEAILYGYQNDKVLSDTSLEIKREKGYLCCLIQSGHDGDSLTLQLDIMHMRYDKHFIAASKSSISSSENPLLGPKFLPFSKTIQIPGCMSKKLLELPKFLITRIFAGSPHKISFLHGDLLGFYLGERYKSIQYLMHQFSQYMNMHKGTFDWNECIDKDIVSHLCQAENLEENERNNLAGIRWSELSEFLHPMDMSYVLDEIQKYIKKHEFILHNADDIIFVSSPMYRGRYLDMQNLFRKYQEENIKRAIYSLIRGEKLPRFDFSLNPLSCKEGILSKILTMIELSNRLQKPIVLSTKAIRKNEHLVNTQTQKREETLIEKIPCYGCYVEAKITCGESVKLYLHQVIDTIDGKQKSTLPINSTVIDIGSMSHAICDALWDASQEYSPVDCTSSLTNYDHYMNFKASLTSFLDGVFESELSKEDGIHDLHDMHVGSAECTCAVQISHGMILDMGIKSYLNSIAQSIASCLKNTFAFGKYKVGSLIVTGSLLHKWTKLKNTLYRRFIWNQLEEELCLSLHHHQMRVQLIMSHIDIDLFPDEKLVKWEKYQQVLGEKRVFVEIQQDGISAKLYQDTGDRYKLIPSFQRDGKEHWRFFLTEDIDDVLDQSGISKRYYIVPNRDSEGNFFAQEAAERNVI</sequence>
<reference evidence="3" key="1">
    <citation type="submission" date="2013-05" db="EMBL/GenBank/DDBJ databases">
        <title>The Genome sequence of Mucor circinelloides f. circinelloides 1006PhL.</title>
        <authorList>
            <consortium name="The Broad Institute Genomics Platform"/>
            <person name="Cuomo C."/>
            <person name="Earl A."/>
            <person name="Findley K."/>
            <person name="Lee S.C."/>
            <person name="Walker B."/>
            <person name="Young S."/>
            <person name="Zeng Q."/>
            <person name="Gargeya S."/>
            <person name="Fitzgerald M."/>
            <person name="Haas B."/>
            <person name="Abouelleil A."/>
            <person name="Allen A.W."/>
            <person name="Alvarado L."/>
            <person name="Arachchi H.M."/>
            <person name="Berlin A.M."/>
            <person name="Chapman S.B."/>
            <person name="Gainer-Dewar J."/>
            <person name="Goldberg J."/>
            <person name="Griggs A."/>
            <person name="Gujja S."/>
            <person name="Hansen M."/>
            <person name="Howarth C."/>
            <person name="Imamovic A."/>
            <person name="Ireland A."/>
            <person name="Larimer J."/>
            <person name="McCowan C."/>
            <person name="Murphy C."/>
            <person name="Pearson M."/>
            <person name="Poon T.W."/>
            <person name="Priest M."/>
            <person name="Roberts A."/>
            <person name="Saif S."/>
            <person name="Shea T."/>
            <person name="Sisk P."/>
            <person name="Sykes S."/>
            <person name="Wortman J."/>
            <person name="Nusbaum C."/>
            <person name="Birren B."/>
        </authorList>
    </citation>
    <scope>NUCLEOTIDE SEQUENCE [LARGE SCALE GENOMIC DNA]</scope>
    <source>
        <strain evidence="3">1006PhL</strain>
    </source>
</reference>
<dbReference type="InParanoid" id="S2KAX6"/>
<dbReference type="Proteomes" id="UP000014254">
    <property type="component" value="Unassembled WGS sequence"/>
</dbReference>
<feature type="transmembrane region" description="Helical" evidence="1">
    <location>
        <begin position="88"/>
        <end position="115"/>
    </location>
</feature>
<feature type="transmembrane region" description="Helical" evidence="1">
    <location>
        <begin position="12"/>
        <end position="31"/>
    </location>
</feature>
<name>S2KAX6_MUCC1</name>
<gene>
    <name evidence="2" type="ORF">HMPREF1544_03676</name>
</gene>
<evidence type="ECO:0000256" key="1">
    <source>
        <dbReference type="SAM" id="Phobius"/>
    </source>
</evidence>
<keyword evidence="3" id="KW-1185">Reference proteome</keyword>
<evidence type="ECO:0000313" key="2">
    <source>
        <dbReference type="EMBL" id="EPB89445.1"/>
    </source>
</evidence>
<feature type="transmembrane region" description="Helical" evidence="1">
    <location>
        <begin position="43"/>
        <end position="76"/>
    </location>
</feature>
<keyword evidence="1" id="KW-0472">Membrane</keyword>
<dbReference type="AlphaFoldDB" id="S2KAX6"/>
<organism evidence="2 3">
    <name type="scientific">Mucor circinelloides f. circinelloides (strain 1006PhL)</name>
    <name type="common">Mucormycosis agent</name>
    <name type="synonym">Calyptromyces circinelloides</name>
    <dbReference type="NCBI Taxonomy" id="1220926"/>
    <lineage>
        <taxon>Eukaryota</taxon>
        <taxon>Fungi</taxon>
        <taxon>Fungi incertae sedis</taxon>
        <taxon>Mucoromycota</taxon>
        <taxon>Mucoromycotina</taxon>
        <taxon>Mucoromycetes</taxon>
        <taxon>Mucorales</taxon>
        <taxon>Mucorineae</taxon>
        <taxon>Mucoraceae</taxon>
        <taxon>Mucor</taxon>
    </lineage>
</organism>
<proteinExistence type="predicted"/>
<feature type="transmembrane region" description="Helical" evidence="1">
    <location>
        <begin position="131"/>
        <end position="154"/>
    </location>
</feature>
<keyword evidence="1" id="KW-1133">Transmembrane helix</keyword>
<dbReference type="OrthoDB" id="2277078at2759"/>
<evidence type="ECO:0000313" key="3">
    <source>
        <dbReference type="Proteomes" id="UP000014254"/>
    </source>
</evidence>
<feature type="transmembrane region" description="Helical" evidence="1">
    <location>
        <begin position="197"/>
        <end position="218"/>
    </location>
</feature>
<dbReference type="EMBL" id="KE123934">
    <property type="protein sequence ID" value="EPB89445.1"/>
    <property type="molecule type" value="Genomic_DNA"/>
</dbReference>